<dbReference type="InterPro" id="IPR013324">
    <property type="entry name" value="RNA_pol_sigma_r3/r4-like"/>
</dbReference>
<dbReference type="GO" id="GO:0006352">
    <property type="term" value="P:DNA-templated transcription initiation"/>
    <property type="evidence" value="ECO:0007669"/>
    <property type="project" value="InterPro"/>
</dbReference>
<dbReference type="AlphaFoldDB" id="A0A4V2QAL7"/>
<dbReference type="SUPFAM" id="SSF88659">
    <property type="entry name" value="Sigma3 and sigma4 domains of RNA polymerase sigma factors"/>
    <property type="match status" value="1"/>
</dbReference>
<reference evidence="6 7" key="1">
    <citation type="submission" date="2019-03" db="EMBL/GenBank/DDBJ databases">
        <title>Genomic Encyclopedia of Type Strains, Phase IV (KMG-IV): sequencing the most valuable type-strain genomes for metagenomic binning, comparative biology and taxonomic classification.</title>
        <authorList>
            <person name="Goeker M."/>
        </authorList>
    </citation>
    <scope>NUCLEOTIDE SEQUENCE [LARGE SCALE GENOMIC DNA]</scope>
    <source>
        <strain evidence="6 7">DSM 100451</strain>
    </source>
</reference>
<dbReference type="Pfam" id="PF04545">
    <property type="entry name" value="Sigma70_r4"/>
    <property type="match status" value="1"/>
</dbReference>
<dbReference type="Proteomes" id="UP000295184">
    <property type="component" value="Unassembled WGS sequence"/>
</dbReference>
<comment type="caution">
    <text evidence="6">The sequence shown here is derived from an EMBL/GenBank/DDBJ whole genome shotgun (WGS) entry which is preliminary data.</text>
</comment>
<dbReference type="GO" id="GO:0003677">
    <property type="term" value="F:DNA binding"/>
    <property type="evidence" value="ECO:0007669"/>
    <property type="project" value="UniProtKB-KW"/>
</dbReference>
<evidence type="ECO:0000313" key="6">
    <source>
        <dbReference type="EMBL" id="TCL52972.1"/>
    </source>
</evidence>
<proteinExistence type="predicted"/>
<dbReference type="NCBIfam" id="TIGR02937">
    <property type="entry name" value="sigma70-ECF"/>
    <property type="match status" value="1"/>
</dbReference>
<dbReference type="InterPro" id="IPR000943">
    <property type="entry name" value="RNA_pol_sigma70"/>
</dbReference>
<evidence type="ECO:0000313" key="7">
    <source>
        <dbReference type="Proteomes" id="UP000295184"/>
    </source>
</evidence>
<dbReference type="PRINTS" id="PR00046">
    <property type="entry name" value="SIGMA70FCT"/>
</dbReference>
<keyword evidence="3" id="KW-0238">DNA-binding</keyword>
<evidence type="ECO:0000256" key="4">
    <source>
        <dbReference type="ARBA" id="ARBA00023163"/>
    </source>
</evidence>
<keyword evidence="4" id="KW-0804">Transcription</keyword>
<sequence length="313" mass="35588">MEETRTPGGTGAQQAAPPLDQRQELNNMLAQLARQGNSAALAQLWEINRPVIRTMFWRWYSRNQSAAESAGVTLEDLDQEGYFAVKEAAEYHNPEKGAFLTALQYFVQHRIQKATLQGRGRYVVTEDGRRVRVSAEPLDRAQSLDEPVPWDDDGEVTRADVTPDPAAAQAFEDAEQNSYRQELRAVLDKALSLLPDRQRDVIARRFYEGLTLRQAAELDGVTQERIRQMEDKALRALRQNQELRRFYGEDLLSRAYQGTGFGAWKSGGSVQERLVERQEEKERRLAASSTKHLAELLGLDAKELYGFFDDVQQ</sequence>
<dbReference type="SUPFAM" id="SSF88946">
    <property type="entry name" value="Sigma2 domain of RNA polymerase sigma factors"/>
    <property type="match status" value="1"/>
</dbReference>
<name>A0A4V2QAL7_9FIRM</name>
<protein>
    <submittedName>
        <fullName evidence="6">RNA polymerase sigma factor (Sigma-70 family)</fullName>
    </submittedName>
</protein>
<accession>A0A4V2QAL7</accession>
<feature type="domain" description="RNA polymerase sigma-70 region 4" evidence="5">
    <location>
        <begin position="190"/>
        <end position="239"/>
    </location>
</feature>
<dbReference type="CDD" id="cd06171">
    <property type="entry name" value="Sigma70_r4"/>
    <property type="match status" value="1"/>
</dbReference>
<dbReference type="Gene3D" id="1.10.1740.10">
    <property type="match status" value="1"/>
</dbReference>
<dbReference type="Gene3D" id="1.20.140.160">
    <property type="match status" value="1"/>
</dbReference>
<dbReference type="InterPro" id="IPR007630">
    <property type="entry name" value="RNA_pol_sigma70_r4"/>
</dbReference>
<evidence type="ECO:0000256" key="2">
    <source>
        <dbReference type="ARBA" id="ARBA00023082"/>
    </source>
</evidence>
<dbReference type="RefSeq" id="WP_058966514.1">
    <property type="nucleotide sequence ID" value="NZ_CABKVM010000019.1"/>
</dbReference>
<dbReference type="OrthoDB" id="1853557at2"/>
<gene>
    <name evidence="6" type="ORF">EDD77_13812</name>
</gene>
<dbReference type="PANTHER" id="PTHR30385">
    <property type="entry name" value="SIGMA FACTOR F FLAGELLAR"/>
    <property type="match status" value="1"/>
</dbReference>
<evidence type="ECO:0000256" key="3">
    <source>
        <dbReference type="ARBA" id="ARBA00023125"/>
    </source>
</evidence>
<keyword evidence="2" id="KW-0731">Sigma factor</keyword>
<dbReference type="GO" id="GO:0016987">
    <property type="term" value="F:sigma factor activity"/>
    <property type="evidence" value="ECO:0007669"/>
    <property type="project" value="UniProtKB-KW"/>
</dbReference>
<keyword evidence="1" id="KW-0805">Transcription regulation</keyword>
<dbReference type="InterPro" id="IPR013325">
    <property type="entry name" value="RNA_pol_sigma_r2"/>
</dbReference>
<dbReference type="InterPro" id="IPR014284">
    <property type="entry name" value="RNA_pol_sigma-70_dom"/>
</dbReference>
<dbReference type="EMBL" id="SLUM01000038">
    <property type="protein sequence ID" value="TCL52972.1"/>
    <property type="molecule type" value="Genomic_DNA"/>
</dbReference>
<evidence type="ECO:0000256" key="1">
    <source>
        <dbReference type="ARBA" id="ARBA00023015"/>
    </source>
</evidence>
<evidence type="ECO:0000259" key="5">
    <source>
        <dbReference type="Pfam" id="PF04545"/>
    </source>
</evidence>
<dbReference type="STRING" id="1650663.GCA_001486665_03118"/>
<organism evidence="6 7">
    <name type="scientific">Allofournierella massiliensis</name>
    <dbReference type="NCBI Taxonomy" id="1650663"/>
    <lineage>
        <taxon>Bacteria</taxon>
        <taxon>Bacillati</taxon>
        <taxon>Bacillota</taxon>
        <taxon>Clostridia</taxon>
        <taxon>Eubacteriales</taxon>
        <taxon>Oscillospiraceae</taxon>
        <taxon>Allofournierella</taxon>
    </lineage>
</organism>